<reference evidence="1 2" key="1">
    <citation type="submission" date="2024-01" db="EMBL/GenBank/DDBJ databases">
        <title>The diversity of rhizobia nodulating Mimosa spp. in eleven states of Brazil covering several biomes is determined by host plant, location, and edaphic factors.</title>
        <authorList>
            <person name="Rouws L."/>
            <person name="Barauna A."/>
            <person name="Beukes C."/>
            <person name="De Faria S.M."/>
            <person name="Gross E."/>
            <person name="Dos Reis Junior F.B."/>
            <person name="Simon M."/>
            <person name="Maluk M."/>
            <person name="Odee D.W."/>
            <person name="Kenicer G."/>
            <person name="Young J.P.W."/>
            <person name="Reis V.M."/>
            <person name="Zilli J."/>
            <person name="James E.K."/>
        </authorList>
    </citation>
    <scope>NUCLEOTIDE SEQUENCE [LARGE SCALE GENOMIC DNA]</scope>
    <source>
        <strain evidence="1 2">JPY164</strain>
    </source>
</reference>
<sequence>MRGVFFLQASIVRALKIVKQLTGISAWPSRGRRFASAHVSRGMNGQRNTERMVQDTTLQEREPARMGLYGQLARLERRFAVTVSRRRAAMTTLIRRYFVCVNGHDGEEVACDDDEPYSSQWDSIRTTGLVNNGRDSHGYASYTCKTCGELMSETGKR</sequence>
<organism evidence="1 2">
    <name type="scientific">Paraburkholderia guartelaensis</name>
    <dbReference type="NCBI Taxonomy" id="2546446"/>
    <lineage>
        <taxon>Bacteria</taxon>
        <taxon>Pseudomonadati</taxon>
        <taxon>Pseudomonadota</taxon>
        <taxon>Betaproteobacteria</taxon>
        <taxon>Burkholderiales</taxon>
        <taxon>Burkholderiaceae</taxon>
        <taxon>Paraburkholderia</taxon>
    </lineage>
</organism>
<dbReference type="EMBL" id="JAYMRW010000035">
    <property type="protein sequence ID" value="MEM5453155.1"/>
    <property type="molecule type" value="Genomic_DNA"/>
</dbReference>
<comment type="caution">
    <text evidence="1">The sequence shown here is derived from an EMBL/GenBank/DDBJ whole genome shotgun (WGS) entry which is preliminary data.</text>
</comment>
<name>A0ABU9SP75_9BURK</name>
<keyword evidence="2" id="KW-1185">Reference proteome</keyword>
<gene>
    <name evidence="1" type="ORF">VSR33_37875</name>
</gene>
<evidence type="ECO:0000313" key="2">
    <source>
        <dbReference type="Proteomes" id="UP001390669"/>
    </source>
</evidence>
<dbReference type="Proteomes" id="UP001390669">
    <property type="component" value="Unassembled WGS sequence"/>
</dbReference>
<proteinExistence type="predicted"/>
<accession>A0ABU9SP75</accession>
<protein>
    <submittedName>
        <fullName evidence="1">Uncharacterized protein</fullName>
    </submittedName>
</protein>
<evidence type="ECO:0000313" key="1">
    <source>
        <dbReference type="EMBL" id="MEM5453155.1"/>
    </source>
</evidence>